<dbReference type="PANTHER" id="PTHR10209">
    <property type="entry name" value="OXIDOREDUCTASE, 2OG-FE II OXYGENASE FAMILY PROTEIN"/>
    <property type="match status" value="1"/>
</dbReference>
<dbReference type="Proteomes" id="UP001604277">
    <property type="component" value="Unassembled WGS sequence"/>
</dbReference>
<evidence type="ECO:0000313" key="7">
    <source>
        <dbReference type="Proteomes" id="UP001604277"/>
    </source>
</evidence>
<keyword evidence="2" id="KW-0479">Metal-binding</keyword>
<dbReference type="InterPro" id="IPR027443">
    <property type="entry name" value="IPNS-like_sf"/>
</dbReference>
<evidence type="ECO:0000256" key="2">
    <source>
        <dbReference type="ARBA" id="ARBA00022723"/>
    </source>
</evidence>
<dbReference type="Gene3D" id="2.60.120.330">
    <property type="entry name" value="B-lactam Antibiotic, Isopenicillin N Synthase, Chain"/>
    <property type="match status" value="1"/>
</dbReference>
<dbReference type="EMBL" id="JBFOLJ010000004">
    <property type="protein sequence ID" value="KAL2545359.1"/>
    <property type="molecule type" value="Genomic_DNA"/>
</dbReference>
<evidence type="ECO:0000313" key="6">
    <source>
        <dbReference type="EMBL" id="KAL2545359.1"/>
    </source>
</evidence>
<sequence>MLLCTGVSPSNCTGWKCNFDDIENALGLKPNHLRIMDCADGLIIGHYYTACPEPDLTLGLSNHTDSGFWTVTLQDQIGGLQVLHQNHWVDVPSLSGALVKPQPIKCLLSHV</sequence>
<reference evidence="7" key="1">
    <citation type="submission" date="2024-07" db="EMBL/GenBank/DDBJ databases">
        <title>Two chromosome-level genome assemblies of Korean endemic species Abeliophyllum distichum and Forsythia ovata (Oleaceae).</title>
        <authorList>
            <person name="Jang H."/>
        </authorList>
    </citation>
    <scope>NUCLEOTIDE SEQUENCE [LARGE SCALE GENOMIC DNA]</scope>
</reference>
<organism evidence="6 7">
    <name type="scientific">Forsythia ovata</name>
    <dbReference type="NCBI Taxonomy" id="205694"/>
    <lineage>
        <taxon>Eukaryota</taxon>
        <taxon>Viridiplantae</taxon>
        <taxon>Streptophyta</taxon>
        <taxon>Embryophyta</taxon>
        <taxon>Tracheophyta</taxon>
        <taxon>Spermatophyta</taxon>
        <taxon>Magnoliopsida</taxon>
        <taxon>eudicotyledons</taxon>
        <taxon>Gunneridae</taxon>
        <taxon>Pentapetalae</taxon>
        <taxon>asterids</taxon>
        <taxon>lamiids</taxon>
        <taxon>Lamiales</taxon>
        <taxon>Oleaceae</taxon>
        <taxon>Forsythieae</taxon>
        <taxon>Forsythia</taxon>
    </lineage>
</organism>
<comment type="caution">
    <text evidence="6">The sequence shown here is derived from an EMBL/GenBank/DDBJ whole genome shotgun (WGS) entry which is preliminary data.</text>
</comment>
<evidence type="ECO:0000259" key="5">
    <source>
        <dbReference type="Pfam" id="PF03171"/>
    </source>
</evidence>
<dbReference type="SUPFAM" id="SSF51197">
    <property type="entry name" value="Clavaminate synthase-like"/>
    <property type="match status" value="1"/>
</dbReference>
<dbReference type="GO" id="GO:0016491">
    <property type="term" value="F:oxidoreductase activity"/>
    <property type="evidence" value="ECO:0007669"/>
    <property type="project" value="UniProtKB-KW"/>
</dbReference>
<accession>A0ABD1W6S8</accession>
<keyword evidence="7" id="KW-1185">Reference proteome</keyword>
<name>A0ABD1W6S8_9LAMI</name>
<dbReference type="Pfam" id="PF03171">
    <property type="entry name" value="2OG-FeII_Oxy"/>
    <property type="match status" value="1"/>
</dbReference>
<gene>
    <name evidence="6" type="ORF">Fot_14592</name>
</gene>
<dbReference type="InterPro" id="IPR044861">
    <property type="entry name" value="IPNS-like_FE2OG_OXY"/>
</dbReference>
<keyword evidence="3" id="KW-0560">Oxidoreductase</keyword>
<keyword evidence="4" id="KW-0408">Iron</keyword>
<feature type="domain" description="Isopenicillin N synthase-like Fe(2+) 2OG dioxygenase" evidence="5">
    <location>
        <begin position="40"/>
        <end position="99"/>
    </location>
</feature>
<evidence type="ECO:0000256" key="3">
    <source>
        <dbReference type="ARBA" id="ARBA00023002"/>
    </source>
</evidence>
<proteinExistence type="inferred from homology"/>
<comment type="similarity">
    <text evidence="1">Belongs to the iron/ascorbate-dependent oxidoreductase family.</text>
</comment>
<evidence type="ECO:0000256" key="4">
    <source>
        <dbReference type="ARBA" id="ARBA00023004"/>
    </source>
</evidence>
<dbReference type="PANTHER" id="PTHR10209:SF859">
    <property type="entry name" value="OS03G0690500 PROTEIN"/>
    <property type="match status" value="1"/>
</dbReference>
<protein>
    <submittedName>
        <fullName evidence="6">1-aminocyclopropane-1-carboxylate oxidase-like protein 1</fullName>
    </submittedName>
</protein>
<evidence type="ECO:0000256" key="1">
    <source>
        <dbReference type="ARBA" id="ARBA00008056"/>
    </source>
</evidence>
<dbReference type="GO" id="GO:0046872">
    <property type="term" value="F:metal ion binding"/>
    <property type="evidence" value="ECO:0007669"/>
    <property type="project" value="UniProtKB-KW"/>
</dbReference>
<dbReference type="AlphaFoldDB" id="A0ABD1W6S8"/>